<reference evidence="3" key="1">
    <citation type="submission" date="2023-10" db="EMBL/GenBank/DDBJ databases">
        <title>Genome assembly of Pristionchus species.</title>
        <authorList>
            <person name="Yoshida K."/>
            <person name="Sommer R.J."/>
        </authorList>
    </citation>
    <scope>NUCLEOTIDE SEQUENCE</scope>
    <source>
        <strain evidence="3">RS0144</strain>
    </source>
</reference>
<gene>
    <name evidence="3" type="ORF">PENTCL1PPCAC_16427</name>
</gene>
<feature type="transmembrane region" description="Helical" evidence="1">
    <location>
        <begin position="109"/>
        <end position="136"/>
    </location>
</feature>
<dbReference type="EMBL" id="BTSX01000004">
    <property type="protein sequence ID" value="GMS94252.1"/>
    <property type="molecule type" value="Genomic_DNA"/>
</dbReference>
<keyword evidence="1" id="KW-1133">Transmembrane helix</keyword>
<name>A0AAV5TJA1_9BILA</name>
<evidence type="ECO:0000313" key="4">
    <source>
        <dbReference type="Proteomes" id="UP001432027"/>
    </source>
</evidence>
<evidence type="ECO:0000256" key="1">
    <source>
        <dbReference type="SAM" id="Phobius"/>
    </source>
</evidence>
<dbReference type="PANTHER" id="PTHR45830:SF15">
    <property type="entry name" value="SERPENTINE RECEPTOR, CLASS I"/>
    <property type="match status" value="1"/>
</dbReference>
<dbReference type="PANTHER" id="PTHR45830">
    <property type="entry name" value="SERPENTINE RECEPTOR, CLASS I"/>
    <property type="match status" value="1"/>
</dbReference>
<evidence type="ECO:0000256" key="2">
    <source>
        <dbReference type="SAM" id="SignalP"/>
    </source>
</evidence>
<feature type="non-terminal residue" evidence="3">
    <location>
        <position position="1"/>
    </location>
</feature>
<protein>
    <recommendedName>
        <fullName evidence="5">G protein-coupled receptor</fullName>
    </recommendedName>
</protein>
<feature type="transmembrane region" description="Helical" evidence="1">
    <location>
        <begin position="148"/>
        <end position="170"/>
    </location>
</feature>
<feature type="transmembrane region" description="Helical" evidence="1">
    <location>
        <begin position="59"/>
        <end position="89"/>
    </location>
</feature>
<feature type="chain" id="PRO_5043484435" description="G protein-coupled receptor" evidence="2">
    <location>
        <begin position="19"/>
        <end position="177"/>
    </location>
</feature>
<proteinExistence type="predicted"/>
<evidence type="ECO:0000313" key="3">
    <source>
        <dbReference type="EMBL" id="GMS94252.1"/>
    </source>
</evidence>
<keyword evidence="1" id="KW-0812">Transmembrane</keyword>
<accession>A0AAV5TJA1</accession>
<dbReference type="Proteomes" id="UP001432027">
    <property type="component" value="Unassembled WGS sequence"/>
</dbReference>
<keyword evidence="1" id="KW-0472">Membrane</keyword>
<feature type="signal peptide" evidence="2">
    <location>
        <begin position="1"/>
        <end position="18"/>
    </location>
</feature>
<keyword evidence="2" id="KW-0732">Signal</keyword>
<comment type="caution">
    <text evidence="3">The sequence shown here is derived from an EMBL/GenBank/DDBJ whole genome shotgun (WGS) entry which is preliminary data.</text>
</comment>
<feature type="non-terminal residue" evidence="3">
    <location>
        <position position="177"/>
    </location>
</feature>
<dbReference type="AlphaFoldDB" id="A0AAV5TJA1"/>
<keyword evidence="4" id="KW-1185">Reference proteome</keyword>
<evidence type="ECO:0008006" key="5">
    <source>
        <dbReference type="Google" id="ProtNLM"/>
    </source>
</evidence>
<sequence>QVALCAATLIILSSVVLAWSVYAKDSDEAPTIMEDPELQWLIERGGTIFMFGRPGNAQYFQYALISVGVAVALIGPVTFTLMTQSMALLKKVRRNSFSRQTDDMTKRIFAVLSSQMLNTSFVFTFPILILCLFSLIDTSSIPGVIFAPMRSAILLLFCLNPTQTSLVYILKNTMHRK</sequence>
<organism evidence="3 4">
    <name type="scientific">Pristionchus entomophagus</name>
    <dbReference type="NCBI Taxonomy" id="358040"/>
    <lineage>
        <taxon>Eukaryota</taxon>
        <taxon>Metazoa</taxon>
        <taxon>Ecdysozoa</taxon>
        <taxon>Nematoda</taxon>
        <taxon>Chromadorea</taxon>
        <taxon>Rhabditida</taxon>
        <taxon>Rhabditina</taxon>
        <taxon>Diplogasteromorpha</taxon>
        <taxon>Diplogasteroidea</taxon>
        <taxon>Neodiplogasteridae</taxon>
        <taxon>Pristionchus</taxon>
    </lineage>
</organism>